<dbReference type="Gene3D" id="1.10.150.130">
    <property type="match status" value="1"/>
</dbReference>
<gene>
    <name evidence="6" type="ORF">GA0070624_3489</name>
</gene>
<keyword evidence="3" id="KW-0233">DNA recombination</keyword>
<evidence type="ECO:0000256" key="3">
    <source>
        <dbReference type="ARBA" id="ARBA00023172"/>
    </source>
</evidence>
<organism evidence="6 7">
    <name type="scientific">Micromonospora rhizosphaerae</name>
    <dbReference type="NCBI Taxonomy" id="568872"/>
    <lineage>
        <taxon>Bacteria</taxon>
        <taxon>Bacillati</taxon>
        <taxon>Actinomycetota</taxon>
        <taxon>Actinomycetes</taxon>
        <taxon>Micromonosporales</taxon>
        <taxon>Micromonosporaceae</taxon>
        <taxon>Micromonospora</taxon>
    </lineage>
</organism>
<keyword evidence="2" id="KW-0238">DNA-binding</keyword>
<keyword evidence="7" id="KW-1185">Reference proteome</keyword>
<dbReference type="PANTHER" id="PTHR30349">
    <property type="entry name" value="PHAGE INTEGRASE-RELATED"/>
    <property type="match status" value="1"/>
</dbReference>
<dbReference type="Proteomes" id="UP000199413">
    <property type="component" value="Unassembled WGS sequence"/>
</dbReference>
<dbReference type="InterPro" id="IPR013762">
    <property type="entry name" value="Integrase-like_cat_sf"/>
</dbReference>
<name>A0A1C6SDD3_9ACTN</name>
<evidence type="ECO:0000256" key="2">
    <source>
        <dbReference type="ARBA" id="ARBA00023125"/>
    </source>
</evidence>
<dbReference type="STRING" id="568872.GA0070624_3489"/>
<feature type="region of interest" description="Disordered" evidence="4">
    <location>
        <begin position="217"/>
        <end position="239"/>
    </location>
</feature>
<proteinExistence type="predicted"/>
<dbReference type="PANTHER" id="PTHR30349:SF81">
    <property type="entry name" value="TYROSINE RECOMBINASE XERC"/>
    <property type="match status" value="1"/>
</dbReference>
<dbReference type="InterPro" id="IPR011010">
    <property type="entry name" value="DNA_brk_join_enz"/>
</dbReference>
<sequence length="260" mass="29451">MKWDLSKMTSGLSPAWVAFLVDWDRSLRSGNYPSTTRYNYLLAVIQLGRYLAEQGCQPEAVAAAGTPIAATRRRIEAFQTWMIETRSAATALNKHKALQQFFKWLMVDEGEICQTPMLRVRQPKTPERLIPIIRDEDTKKILDTCKGREFVQLRDEAIIRVLCNTGARLSEVANLNLEDVDLSLDSVRYHGKGAKDRRVRIGPKTARAVSRYLRGRHLQRRQRSSEEPPSRAGVPAGRDQHVNDLPVLVDCPRAIVKTCG</sequence>
<dbReference type="Gene3D" id="1.10.443.10">
    <property type="entry name" value="Intergrase catalytic core"/>
    <property type="match status" value="1"/>
</dbReference>
<dbReference type="AlphaFoldDB" id="A0A1C6SDD3"/>
<dbReference type="PROSITE" id="PS51898">
    <property type="entry name" value="TYR_RECOMBINASE"/>
    <property type="match status" value="1"/>
</dbReference>
<dbReference type="Pfam" id="PF13495">
    <property type="entry name" value="Phage_int_SAM_4"/>
    <property type="match status" value="1"/>
</dbReference>
<reference evidence="7" key="1">
    <citation type="submission" date="2016-06" db="EMBL/GenBank/DDBJ databases">
        <authorList>
            <person name="Varghese N."/>
            <person name="Submissions Spin"/>
        </authorList>
    </citation>
    <scope>NUCLEOTIDE SEQUENCE [LARGE SCALE GENOMIC DNA]</scope>
    <source>
        <strain evidence="7">DSM 45431</strain>
    </source>
</reference>
<dbReference type="SUPFAM" id="SSF56349">
    <property type="entry name" value="DNA breaking-rejoining enzymes"/>
    <property type="match status" value="1"/>
</dbReference>
<evidence type="ECO:0000313" key="6">
    <source>
        <dbReference type="EMBL" id="SCL27381.1"/>
    </source>
</evidence>
<dbReference type="Pfam" id="PF00589">
    <property type="entry name" value="Phage_integrase"/>
    <property type="match status" value="1"/>
</dbReference>
<dbReference type="GO" id="GO:0015074">
    <property type="term" value="P:DNA integration"/>
    <property type="evidence" value="ECO:0007669"/>
    <property type="project" value="UniProtKB-KW"/>
</dbReference>
<dbReference type="InterPro" id="IPR050090">
    <property type="entry name" value="Tyrosine_recombinase_XerCD"/>
</dbReference>
<dbReference type="EMBL" id="FMHV01000002">
    <property type="protein sequence ID" value="SCL27381.1"/>
    <property type="molecule type" value="Genomic_DNA"/>
</dbReference>
<dbReference type="InterPro" id="IPR002104">
    <property type="entry name" value="Integrase_catalytic"/>
</dbReference>
<dbReference type="GO" id="GO:0006310">
    <property type="term" value="P:DNA recombination"/>
    <property type="evidence" value="ECO:0007669"/>
    <property type="project" value="UniProtKB-KW"/>
</dbReference>
<keyword evidence="1" id="KW-0229">DNA integration</keyword>
<dbReference type="InterPro" id="IPR004107">
    <property type="entry name" value="Integrase_SAM-like_N"/>
</dbReference>
<dbReference type="InterPro" id="IPR010998">
    <property type="entry name" value="Integrase_recombinase_N"/>
</dbReference>
<evidence type="ECO:0000256" key="4">
    <source>
        <dbReference type="SAM" id="MobiDB-lite"/>
    </source>
</evidence>
<protein>
    <submittedName>
        <fullName evidence="6">Phage integrase family protein</fullName>
    </submittedName>
</protein>
<evidence type="ECO:0000259" key="5">
    <source>
        <dbReference type="PROSITE" id="PS51898"/>
    </source>
</evidence>
<evidence type="ECO:0000256" key="1">
    <source>
        <dbReference type="ARBA" id="ARBA00022908"/>
    </source>
</evidence>
<evidence type="ECO:0000313" key="7">
    <source>
        <dbReference type="Proteomes" id="UP000199413"/>
    </source>
</evidence>
<feature type="domain" description="Tyr recombinase" evidence="5">
    <location>
        <begin position="128"/>
        <end position="260"/>
    </location>
</feature>
<accession>A0A1C6SDD3</accession>
<dbReference type="GO" id="GO:0003677">
    <property type="term" value="F:DNA binding"/>
    <property type="evidence" value="ECO:0007669"/>
    <property type="project" value="UniProtKB-KW"/>
</dbReference>